<evidence type="ECO:0000259" key="2">
    <source>
        <dbReference type="Pfam" id="PF05347"/>
    </source>
</evidence>
<dbReference type="HOGENOM" id="CLU_120076_3_0_1"/>
<dbReference type="GO" id="GO:0016226">
    <property type="term" value="P:iron-sulfur cluster assembly"/>
    <property type="evidence" value="ECO:0007669"/>
    <property type="project" value="InterPro"/>
</dbReference>
<dbReference type="OMA" id="YTTDKLV"/>
<sequence>MSIAPARSEAFQVLSLYRQLLRQSRQFPDFNFRKYAFRRTRDAFHEHKAESDPRRVQDLVQEAIKNLQIMRRQTTVGNFFQTERLVVETVGRPKREIE</sequence>
<comment type="similarity">
    <text evidence="1">Belongs to the complex I LYR family.</text>
</comment>
<dbReference type="InterPro" id="IPR051522">
    <property type="entry name" value="ISC_assembly_LYR"/>
</dbReference>
<feature type="domain" description="Complex 1 LYR protein" evidence="2">
    <location>
        <begin position="12"/>
        <end position="68"/>
    </location>
</feature>
<name>S3CH20_OPHP1</name>
<dbReference type="VEuPathDB" id="FungiDB:F503_02347"/>
<dbReference type="Pfam" id="PF05347">
    <property type="entry name" value="Complex1_LYR"/>
    <property type="match status" value="1"/>
</dbReference>
<evidence type="ECO:0000256" key="1">
    <source>
        <dbReference type="ARBA" id="ARBA00009508"/>
    </source>
</evidence>
<evidence type="ECO:0000313" key="3">
    <source>
        <dbReference type="EMBL" id="EPE05608.1"/>
    </source>
</evidence>
<evidence type="ECO:0000313" key="4">
    <source>
        <dbReference type="Proteomes" id="UP000016923"/>
    </source>
</evidence>
<dbReference type="eggNOG" id="KOG3801">
    <property type="taxonomic scope" value="Eukaryota"/>
</dbReference>
<reference evidence="3 4" key="1">
    <citation type="journal article" date="2013" name="BMC Genomics">
        <title>The genome and transcriptome of the pine saprophyte Ophiostoma piceae, and a comparison with the bark beetle-associated pine pathogen Grosmannia clavigera.</title>
        <authorList>
            <person name="Haridas S."/>
            <person name="Wang Y."/>
            <person name="Lim L."/>
            <person name="Massoumi Alamouti S."/>
            <person name="Jackman S."/>
            <person name="Docking R."/>
            <person name="Robertson G."/>
            <person name="Birol I."/>
            <person name="Bohlmann J."/>
            <person name="Breuil C."/>
        </authorList>
    </citation>
    <scope>NUCLEOTIDE SEQUENCE [LARGE SCALE GENOMIC DNA]</scope>
    <source>
        <strain evidence="3 4">UAMH 11346</strain>
    </source>
</reference>
<dbReference type="CDD" id="cd20264">
    <property type="entry name" value="Complex1_LYR_LYRM4"/>
    <property type="match status" value="1"/>
</dbReference>
<dbReference type="EMBL" id="KE148156">
    <property type="protein sequence ID" value="EPE05608.1"/>
    <property type="molecule type" value="Genomic_DNA"/>
</dbReference>
<dbReference type="GO" id="GO:0005739">
    <property type="term" value="C:mitochondrion"/>
    <property type="evidence" value="ECO:0007669"/>
    <property type="project" value="TreeGrafter"/>
</dbReference>
<dbReference type="Proteomes" id="UP000016923">
    <property type="component" value="Unassembled WGS sequence"/>
</dbReference>
<dbReference type="GO" id="GO:1990221">
    <property type="term" value="C:L-cysteine desulfurase complex"/>
    <property type="evidence" value="ECO:0007669"/>
    <property type="project" value="TreeGrafter"/>
</dbReference>
<dbReference type="InterPro" id="IPR045297">
    <property type="entry name" value="Complex1_LYR_LYRM4"/>
</dbReference>
<keyword evidence="4" id="KW-1185">Reference proteome</keyword>
<dbReference type="OrthoDB" id="275715at2759"/>
<dbReference type="PANTHER" id="PTHR13166">
    <property type="entry name" value="PROTEIN C6ORF149"/>
    <property type="match status" value="1"/>
</dbReference>
<accession>S3CH20</accession>
<dbReference type="InterPro" id="IPR008011">
    <property type="entry name" value="Complex1_LYR_dom"/>
</dbReference>
<organism evidence="3 4">
    <name type="scientific">Ophiostoma piceae (strain UAMH 11346)</name>
    <name type="common">Sap stain fungus</name>
    <dbReference type="NCBI Taxonomy" id="1262450"/>
    <lineage>
        <taxon>Eukaryota</taxon>
        <taxon>Fungi</taxon>
        <taxon>Dikarya</taxon>
        <taxon>Ascomycota</taxon>
        <taxon>Pezizomycotina</taxon>
        <taxon>Sordariomycetes</taxon>
        <taxon>Sordariomycetidae</taxon>
        <taxon>Ophiostomatales</taxon>
        <taxon>Ophiostomataceae</taxon>
        <taxon>Ophiostoma</taxon>
    </lineage>
</organism>
<dbReference type="STRING" id="1262450.S3CH20"/>
<gene>
    <name evidence="3" type="ORF">F503_02347</name>
</gene>
<proteinExistence type="inferred from homology"/>
<dbReference type="AlphaFoldDB" id="S3CH20"/>
<dbReference type="PANTHER" id="PTHR13166:SF7">
    <property type="entry name" value="LYR MOTIF-CONTAINING PROTEIN 4"/>
    <property type="match status" value="1"/>
</dbReference>
<protein>
    <submittedName>
        <fullName evidence="3">Iron-sulfur cluster biosynthesis protein</fullName>
    </submittedName>
</protein>